<sequence>MRLILSCLLMLSPLAAAEKRIAVFVGLCDNASQGIVKVGAKIGDGNKPDDNLYWGCTDGLRSHFKASKRWKLEKQETATGDEKILERLTFRHATEDAVLVAEAWRGSNLKECYIAFEQALVSGKQDLVAFIGHNVLMDTPIDPPAAKVAGKVDAVVLCCMSDTYFDTRLKNLGARPVLTTTQYMYPGSFILHASLEPWLANKDRAALRDAAGAAYAKNQRIKLGAAKGVFAKPEP</sequence>
<comment type="caution">
    <text evidence="2">The sequence shown here is derived from an EMBL/GenBank/DDBJ whole genome shotgun (WGS) entry which is preliminary data.</text>
</comment>
<keyword evidence="3" id="KW-1185">Reference proteome</keyword>
<keyword evidence="1" id="KW-0732">Signal</keyword>
<dbReference type="Proteomes" id="UP001165653">
    <property type="component" value="Unassembled WGS sequence"/>
</dbReference>
<dbReference type="RefSeq" id="WP_264513857.1">
    <property type="nucleotide sequence ID" value="NZ_JAPDDR010000005.1"/>
</dbReference>
<accession>A0ABT3G3A4</accession>
<proteinExistence type="predicted"/>
<organism evidence="2 3">
    <name type="scientific">Luteolibacter rhizosphaerae</name>
    <dbReference type="NCBI Taxonomy" id="2989719"/>
    <lineage>
        <taxon>Bacteria</taxon>
        <taxon>Pseudomonadati</taxon>
        <taxon>Verrucomicrobiota</taxon>
        <taxon>Verrucomicrobiia</taxon>
        <taxon>Verrucomicrobiales</taxon>
        <taxon>Verrucomicrobiaceae</taxon>
        <taxon>Luteolibacter</taxon>
    </lineage>
</organism>
<dbReference type="EMBL" id="JAPDDR010000005">
    <property type="protein sequence ID" value="MCW1914332.1"/>
    <property type="molecule type" value="Genomic_DNA"/>
</dbReference>
<evidence type="ECO:0000256" key="1">
    <source>
        <dbReference type="SAM" id="SignalP"/>
    </source>
</evidence>
<feature type="signal peptide" evidence="1">
    <location>
        <begin position="1"/>
        <end position="17"/>
    </location>
</feature>
<name>A0ABT3G3A4_9BACT</name>
<reference evidence="2" key="1">
    <citation type="submission" date="2022-10" db="EMBL/GenBank/DDBJ databases">
        <title>Luteolibacter sp. GHJ8, whole genome shotgun sequencing project.</title>
        <authorList>
            <person name="Zhao G."/>
            <person name="Shen L."/>
        </authorList>
    </citation>
    <scope>NUCLEOTIDE SEQUENCE</scope>
    <source>
        <strain evidence="2">GHJ8</strain>
    </source>
</reference>
<feature type="chain" id="PRO_5045917012" evidence="1">
    <location>
        <begin position="18"/>
        <end position="235"/>
    </location>
</feature>
<evidence type="ECO:0000313" key="2">
    <source>
        <dbReference type="EMBL" id="MCW1914332.1"/>
    </source>
</evidence>
<gene>
    <name evidence="2" type="ORF">OJ996_12145</name>
</gene>
<evidence type="ECO:0000313" key="3">
    <source>
        <dbReference type="Proteomes" id="UP001165653"/>
    </source>
</evidence>
<protein>
    <submittedName>
        <fullName evidence="2">Uncharacterized protein</fullName>
    </submittedName>
</protein>